<dbReference type="PROSITE" id="PS51257">
    <property type="entry name" value="PROKAR_LIPOPROTEIN"/>
    <property type="match status" value="1"/>
</dbReference>
<feature type="chain" id="PRO_5043988683" description="Lipoprotein" evidence="2">
    <location>
        <begin position="25"/>
        <end position="161"/>
    </location>
</feature>
<gene>
    <name evidence="3" type="ORF">ATOP_04120</name>
</gene>
<feature type="signal peptide" evidence="2">
    <location>
        <begin position="1"/>
        <end position="24"/>
    </location>
</feature>
<evidence type="ECO:0000313" key="3">
    <source>
        <dbReference type="EMBL" id="GJM54757.1"/>
    </source>
</evidence>
<keyword evidence="2" id="KW-0732">Signal</keyword>
<reference evidence="3" key="1">
    <citation type="journal article" date="2022" name="Int. J. Syst. Evol. Microbiol.">
        <title>Granulimonas faecalis gen. nov., sp. nov., and Leptogranulimonas caecicola gen. nov., sp. nov., novel lactate-producing Atopobiaceae bacteria isolated from mouse intestines, and an emended description of the family Atopobiaceae.</title>
        <authorList>
            <person name="Morinaga K."/>
            <person name="Kusada H."/>
            <person name="Sakamoto S."/>
            <person name="Murakami T."/>
            <person name="Toyoda A."/>
            <person name="Mori H."/>
            <person name="Meng X.Y."/>
            <person name="Takashino M."/>
            <person name="Murotomi K."/>
            <person name="Tamaki H."/>
        </authorList>
    </citation>
    <scope>NUCLEOTIDE SEQUENCE</scope>
    <source>
        <strain evidence="3">OPF53</strain>
    </source>
</reference>
<dbReference type="Proteomes" id="UP001055025">
    <property type="component" value="Unassembled WGS sequence"/>
</dbReference>
<sequence length="161" mass="16669">MKVGKLVAAGMLTLALAGCGGAPAAQPADDAAASSTEDATATEPATFGHDQYGNVGEGTAYFSCDEGTTEDGGIPHMAVNPQKLHAQVSVVTEGIPVDRTTYVFVDGDQVLAEPMENGVHALDLTDGQLSDGEHSVEVVQFSDNKTSGTVTFYRVGRYFVG</sequence>
<organism evidence="3 4">
    <name type="scientific">Granulimonas faecalis</name>
    <dbReference type="NCBI Taxonomy" id="2894155"/>
    <lineage>
        <taxon>Bacteria</taxon>
        <taxon>Bacillati</taxon>
        <taxon>Actinomycetota</taxon>
        <taxon>Coriobacteriia</taxon>
        <taxon>Coriobacteriales</taxon>
        <taxon>Kribbibacteriaceae</taxon>
        <taxon>Granulimonas</taxon>
    </lineage>
</organism>
<proteinExistence type="predicted"/>
<keyword evidence="4" id="KW-1185">Reference proteome</keyword>
<dbReference type="AlphaFoldDB" id="A0AAV5AYM7"/>
<comment type="caution">
    <text evidence="3">The sequence shown here is derived from an EMBL/GenBank/DDBJ whole genome shotgun (WGS) entry which is preliminary data.</text>
</comment>
<protein>
    <recommendedName>
        <fullName evidence="5">Lipoprotein</fullName>
    </recommendedName>
</protein>
<feature type="compositionally biased region" description="Low complexity" evidence="1">
    <location>
        <begin position="25"/>
        <end position="46"/>
    </location>
</feature>
<feature type="region of interest" description="Disordered" evidence="1">
    <location>
        <begin position="25"/>
        <end position="50"/>
    </location>
</feature>
<evidence type="ECO:0008006" key="5">
    <source>
        <dbReference type="Google" id="ProtNLM"/>
    </source>
</evidence>
<evidence type="ECO:0000256" key="2">
    <source>
        <dbReference type="SAM" id="SignalP"/>
    </source>
</evidence>
<evidence type="ECO:0000313" key="4">
    <source>
        <dbReference type="Proteomes" id="UP001055025"/>
    </source>
</evidence>
<evidence type="ECO:0000256" key="1">
    <source>
        <dbReference type="SAM" id="MobiDB-lite"/>
    </source>
</evidence>
<dbReference type="RefSeq" id="WP_135978090.1">
    <property type="nucleotide sequence ID" value="NZ_BQKC01000001.1"/>
</dbReference>
<dbReference type="EMBL" id="BQKC01000001">
    <property type="protein sequence ID" value="GJM54757.1"/>
    <property type="molecule type" value="Genomic_DNA"/>
</dbReference>
<name>A0AAV5AYM7_9ACTN</name>
<accession>A0AAV5AYM7</accession>